<dbReference type="Proteomes" id="UP001221757">
    <property type="component" value="Unassembled WGS sequence"/>
</dbReference>
<dbReference type="EMBL" id="JARKIE010000141">
    <property type="protein sequence ID" value="KAJ7677185.1"/>
    <property type="molecule type" value="Genomic_DNA"/>
</dbReference>
<protein>
    <submittedName>
        <fullName evidence="2">Uncharacterized protein</fullName>
    </submittedName>
</protein>
<accession>A0AAD7D737</accession>
<feature type="region of interest" description="Disordered" evidence="1">
    <location>
        <begin position="220"/>
        <end position="243"/>
    </location>
</feature>
<keyword evidence="3" id="KW-1185">Reference proteome</keyword>
<gene>
    <name evidence="2" type="ORF">B0H17DRAFT_1139825</name>
</gene>
<evidence type="ECO:0000313" key="2">
    <source>
        <dbReference type="EMBL" id="KAJ7677185.1"/>
    </source>
</evidence>
<dbReference type="AlphaFoldDB" id="A0AAD7D737"/>
<name>A0AAD7D737_MYCRO</name>
<reference evidence="2" key="1">
    <citation type="submission" date="2023-03" db="EMBL/GenBank/DDBJ databases">
        <title>Massive genome expansion in bonnet fungi (Mycena s.s.) driven by repeated elements and novel gene families across ecological guilds.</title>
        <authorList>
            <consortium name="Lawrence Berkeley National Laboratory"/>
            <person name="Harder C.B."/>
            <person name="Miyauchi S."/>
            <person name="Viragh M."/>
            <person name="Kuo A."/>
            <person name="Thoen E."/>
            <person name="Andreopoulos B."/>
            <person name="Lu D."/>
            <person name="Skrede I."/>
            <person name="Drula E."/>
            <person name="Henrissat B."/>
            <person name="Morin E."/>
            <person name="Kohler A."/>
            <person name="Barry K."/>
            <person name="LaButti K."/>
            <person name="Morin E."/>
            <person name="Salamov A."/>
            <person name="Lipzen A."/>
            <person name="Mereny Z."/>
            <person name="Hegedus B."/>
            <person name="Baldrian P."/>
            <person name="Stursova M."/>
            <person name="Weitz H."/>
            <person name="Taylor A."/>
            <person name="Grigoriev I.V."/>
            <person name="Nagy L.G."/>
            <person name="Martin F."/>
            <person name="Kauserud H."/>
        </authorList>
    </citation>
    <scope>NUCLEOTIDE SEQUENCE</scope>
    <source>
        <strain evidence="2">CBHHK067</strain>
    </source>
</reference>
<evidence type="ECO:0000313" key="3">
    <source>
        <dbReference type="Proteomes" id="UP001221757"/>
    </source>
</evidence>
<sequence>MDHFAHWDEDYDRARNPQVQFADIIQGSLCQAPLGNLDMPQRSPKRRTGHWIEIRGPNKGKYWWGIAGVLPTASEAAVYHGTERREITLSLVRAEGEVKPNGAEPVTTFRANYRDFVKGLLQVLSGDVQPQRFPARRTAQKVEKSEGGQSEKLLNATPGCVKRGGRTLEEQEEIRVWQGEVKLRGYPVSEWPELQRETNSFDEVEFLCVLKMRDWEVWTQERPTSEDEPRRSPAESSSKSMQWSTSSWISSGALAPSLIESNSPTTKMGVMREFSIVATQFIVVICGVNQPAGFGLGSSFGGNHAGNDSPFGNVRQHVLSNLSGTPRQPRLNGDDNRHISLFTLISTKFNVILPIHQLKHAVPLLGKITRPGGARGAGTAVPPSILLRWNSQDSCMCFPFDMSDRNAFVPVTGAHMPDACPKCLSEEPADKHECRMKGLGETERIGKRGDSRERWDIELRCILQQNRRNLLWGHE</sequence>
<evidence type="ECO:0000256" key="1">
    <source>
        <dbReference type="SAM" id="MobiDB-lite"/>
    </source>
</evidence>
<comment type="caution">
    <text evidence="2">The sequence shown here is derived from an EMBL/GenBank/DDBJ whole genome shotgun (WGS) entry which is preliminary data.</text>
</comment>
<proteinExistence type="predicted"/>
<feature type="compositionally biased region" description="Basic and acidic residues" evidence="1">
    <location>
        <begin position="223"/>
        <end position="233"/>
    </location>
</feature>
<feature type="region of interest" description="Disordered" evidence="1">
    <location>
        <begin position="134"/>
        <end position="165"/>
    </location>
</feature>
<organism evidence="2 3">
    <name type="scientific">Mycena rosella</name>
    <name type="common">Pink bonnet</name>
    <name type="synonym">Agaricus rosellus</name>
    <dbReference type="NCBI Taxonomy" id="1033263"/>
    <lineage>
        <taxon>Eukaryota</taxon>
        <taxon>Fungi</taxon>
        <taxon>Dikarya</taxon>
        <taxon>Basidiomycota</taxon>
        <taxon>Agaricomycotina</taxon>
        <taxon>Agaricomycetes</taxon>
        <taxon>Agaricomycetidae</taxon>
        <taxon>Agaricales</taxon>
        <taxon>Marasmiineae</taxon>
        <taxon>Mycenaceae</taxon>
        <taxon>Mycena</taxon>
    </lineage>
</organism>